<dbReference type="AlphaFoldDB" id="A0A8T0Q4A0"/>
<accession>A0A8T0Q4A0</accession>
<protein>
    <submittedName>
        <fullName evidence="1">Uncharacterized protein</fullName>
    </submittedName>
</protein>
<keyword evidence="2" id="KW-1185">Reference proteome</keyword>
<proteinExistence type="predicted"/>
<sequence>MAADSSMGFHQGITASLYNHHHMLSFQSSSDVGIGGDAASRGMVMAPRSVTGSSSNAGLFLSPNPGVIGNASGVGPSRSSSGDVFRGTGSPKYKFVTGSPSDWTDRELDILKEGLARYAREPNIMRYIKIAGMLPNRTIRDVALRCWWGTVKSLQLWYESLKVFAAVSVVCTIRHIYPSTRHLVRDSASDCKYRDGWRRSMFCFSDCS</sequence>
<dbReference type="PANTHER" id="PTHR14000">
    <property type="entry name" value="FINGER CCCH DOMAIN PROTEIN, PUTATIVE (DUF3755)-RELATED"/>
    <property type="match status" value="1"/>
</dbReference>
<organism evidence="1 2">
    <name type="scientific">Panicum virgatum</name>
    <name type="common">Blackwell switchgrass</name>
    <dbReference type="NCBI Taxonomy" id="38727"/>
    <lineage>
        <taxon>Eukaryota</taxon>
        <taxon>Viridiplantae</taxon>
        <taxon>Streptophyta</taxon>
        <taxon>Embryophyta</taxon>
        <taxon>Tracheophyta</taxon>
        <taxon>Spermatophyta</taxon>
        <taxon>Magnoliopsida</taxon>
        <taxon>Liliopsida</taxon>
        <taxon>Poales</taxon>
        <taxon>Poaceae</taxon>
        <taxon>PACMAD clade</taxon>
        <taxon>Panicoideae</taxon>
        <taxon>Panicodae</taxon>
        <taxon>Paniceae</taxon>
        <taxon>Panicinae</taxon>
        <taxon>Panicum</taxon>
        <taxon>Panicum sect. Hiantes</taxon>
    </lineage>
</organism>
<comment type="caution">
    <text evidence="1">The sequence shown here is derived from an EMBL/GenBank/DDBJ whole genome shotgun (WGS) entry which is preliminary data.</text>
</comment>
<dbReference type="InterPro" id="IPR001005">
    <property type="entry name" value="SANT/Myb"/>
</dbReference>
<evidence type="ECO:0000313" key="1">
    <source>
        <dbReference type="EMBL" id="KAG2569701.1"/>
    </source>
</evidence>
<reference evidence="1" key="1">
    <citation type="submission" date="2020-05" db="EMBL/GenBank/DDBJ databases">
        <title>WGS assembly of Panicum virgatum.</title>
        <authorList>
            <person name="Lovell J.T."/>
            <person name="Jenkins J."/>
            <person name="Shu S."/>
            <person name="Juenger T.E."/>
            <person name="Schmutz J."/>
        </authorList>
    </citation>
    <scope>NUCLEOTIDE SEQUENCE</scope>
    <source>
        <strain evidence="1">AP13</strain>
    </source>
</reference>
<dbReference type="PANTHER" id="PTHR14000:SF9">
    <property type="entry name" value="OS04G0673000 PROTEIN"/>
    <property type="match status" value="1"/>
</dbReference>
<dbReference type="Gene3D" id="1.10.10.60">
    <property type="entry name" value="Homeodomain-like"/>
    <property type="match status" value="1"/>
</dbReference>
<gene>
    <name evidence="1" type="ORF">PVAP13_7NG435400</name>
</gene>
<dbReference type="Proteomes" id="UP000823388">
    <property type="component" value="Chromosome 7N"/>
</dbReference>
<dbReference type="CDD" id="cd00167">
    <property type="entry name" value="SANT"/>
    <property type="match status" value="1"/>
</dbReference>
<evidence type="ECO:0000313" key="2">
    <source>
        <dbReference type="Proteomes" id="UP000823388"/>
    </source>
</evidence>
<name>A0A8T0Q4A0_PANVG</name>
<dbReference type="EMBL" id="CM029050">
    <property type="protein sequence ID" value="KAG2569701.1"/>
    <property type="molecule type" value="Genomic_DNA"/>
</dbReference>